<keyword evidence="3" id="KW-1185">Reference proteome</keyword>
<dbReference type="RefSeq" id="WP_189609062.1">
    <property type="nucleotide sequence ID" value="NZ_BMXR01000005.1"/>
</dbReference>
<organism evidence="2 3">
    <name type="scientific">Saccharospirillum salsuginis</name>
    <dbReference type="NCBI Taxonomy" id="418750"/>
    <lineage>
        <taxon>Bacteria</taxon>
        <taxon>Pseudomonadati</taxon>
        <taxon>Pseudomonadota</taxon>
        <taxon>Gammaproteobacteria</taxon>
        <taxon>Oceanospirillales</taxon>
        <taxon>Saccharospirillaceae</taxon>
        <taxon>Saccharospirillum</taxon>
    </lineage>
</organism>
<proteinExistence type="predicted"/>
<sequence length="182" mass="20223">MFDRWLSGCLAVLVLTGCAGLSQPTDVSTPAITLPLIPAWYEGRKLYYISTDAWPRSAAVDKGVNYAPRLRDSLPPRPKPPELKTVLERIYAFPNGEQASVVPSAPDPIGADSTNRPYSPLWLLYEVTWNEPEQQRELTSESALFEAERQGWITISATDMVVNCPIVADAEGNRLPGTRLHW</sequence>
<dbReference type="Pfam" id="PF24298">
    <property type="entry name" value="DUF7482"/>
    <property type="match status" value="1"/>
</dbReference>
<feature type="domain" description="DUF7482" evidence="1">
    <location>
        <begin position="42"/>
        <end position="172"/>
    </location>
</feature>
<name>A0A918NAH1_9GAMM</name>
<evidence type="ECO:0000313" key="3">
    <source>
        <dbReference type="Proteomes" id="UP000626148"/>
    </source>
</evidence>
<dbReference type="PROSITE" id="PS51257">
    <property type="entry name" value="PROKAR_LIPOPROTEIN"/>
    <property type="match status" value="1"/>
</dbReference>
<evidence type="ECO:0000313" key="2">
    <source>
        <dbReference type="EMBL" id="GGX56271.1"/>
    </source>
</evidence>
<evidence type="ECO:0000259" key="1">
    <source>
        <dbReference type="Pfam" id="PF24298"/>
    </source>
</evidence>
<accession>A0A918NAH1</accession>
<comment type="caution">
    <text evidence="2">The sequence shown here is derived from an EMBL/GenBank/DDBJ whole genome shotgun (WGS) entry which is preliminary data.</text>
</comment>
<reference evidence="2" key="2">
    <citation type="submission" date="2020-09" db="EMBL/GenBank/DDBJ databases">
        <authorList>
            <person name="Sun Q."/>
            <person name="Kim S."/>
        </authorList>
    </citation>
    <scope>NUCLEOTIDE SEQUENCE</scope>
    <source>
        <strain evidence="2">KCTC 22169</strain>
    </source>
</reference>
<protein>
    <recommendedName>
        <fullName evidence="1">DUF7482 domain-containing protein</fullName>
    </recommendedName>
</protein>
<dbReference type="EMBL" id="BMXR01000005">
    <property type="protein sequence ID" value="GGX56271.1"/>
    <property type="molecule type" value="Genomic_DNA"/>
</dbReference>
<reference evidence="2" key="1">
    <citation type="journal article" date="2014" name="Int. J. Syst. Evol. Microbiol.">
        <title>Complete genome sequence of Corynebacterium casei LMG S-19264T (=DSM 44701T), isolated from a smear-ripened cheese.</title>
        <authorList>
            <consortium name="US DOE Joint Genome Institute (JGI-PGF)"/>
            <person name="Walter F."/>
            <person name="Albersmeier A."/>
            <person name="Kalinowski J."/>
            <person name="Ruckert C."/>
        </authorList>
    </citation>
    <scope>NUCLEOTIDE SEQUENCE</scope>
    <source>
        <strain evidence="2">KCTC 22169</strain>
    </source>
</reference>
<gene>
    <name evidence="2" type="ORF">GCM10007392_25080</name>
</gene>
<dbReference type="Proteomes" id="UP000626148">
    <property type="component" value="Unassembled WGS sequence"/>
</dbReference>
<dbReference type="InterPro" id="IPR055905">
    <property type="entry name" value="DUF7482"/>
</dbReference>
<dbReference type="AlphaFoldDB" id="A0A918NAH1"/>